<dbReference type="PROSITE" id="PS51635">
    <property type="entry name" value="PNPLA"/>
    <property type="match status" value="1"/>
</dbReference>
<dbReference type="InterPro" id="IPR016035">
    <property type="entry name" value="Acyl_Trfase/lysoPLipase"/>
</dbReference>
<feature type="active site" description="Nucleophile" evidence="4">
    <location>
        <position position="43"/>
    </location>
</feature>
<keyword evidence="2 4" id="KW-0442">Lipid degradation</keyword>
<evidence type="ECO:0000256" key="3">
    <source>
        <dbReference type="ARBA" id="ARBA00023098"/>
    </source>
</evidence>
<organism evidence="6 7">
    <name type="scientific">Roseiterribacter gracilis</name>
    <dbReference type="NCBI Taxonomy" id="2812848"/>
    <lineage>
        <taxon>Bacteria</taxon>
        <taxon>Pseudomonadati</taxon>
        <taxon>Pseudomonadota</taxon>
        <taxon>Alphaproteobacteria</taxon>
        <taxon>Rhodospirillales</taxon>
        <taxon>Roseiterribacteraceae</taxon>
        <taxon>Roseiterribacter</taxon>
    </lineage>
</organism>
<feature type="short sequence motif" description="GXGXXG" evidence="4">
    <location>
        <begin position="13"/>
        <end position="18"/>
    </location>
</feature>
<evidence type="ECO:0000313" key="7">
    <source>
        <dbReference type="Proteomes" id="UP000681075"/>
    </source>
</evidence>
<dbReference type="Pfam" id="PF01734">
    <property type="entry name" value="Patatin"/>
    <property type="match status" value="1"/>
</dbReference>
<feature type="active site" description="Proton acceptor" evidence="4">
    <location>
        <position position="196"/>
    </location>
</feature>
<dbReference type="PANTHER" id="PTHR14226">
    <property type="entry name" value="NEUROPATHY TARGET ESTERASE/SWISS CHEESE D.MELANOGASTER"/>
    <property type="match status" value="1"/>
</dbReference>
<evidence type="ECO:0000256" key="1">
    <source>
        <dbReference type="ARBA" id="ARBA00022801"/>
    </source>
</evidence>
<feature type="short sequence motif" description="GXSXG" evidence="4">
    <location>
        <begin position="41"/>
        <end position="45"/>
    </location>
</feature>
<reference evidence="6" key="1">
    <citation type="submission" date="2021-02" db="EMBL/GenBank/DDBJ databases">
        <title>Genome sequence of Rhodospirillales sp. strain TMPK1 isolated from soil.</title>
        <authorList>
            <person name="Nakai R."/>
            <person name="Kusada H."/>
            <person name="Tamaki H."/>
        </authorList>
    </citation>
    <scope>NUCLEOTIDE SEQUENCE</scope>
    <source>
        <strain evidence="6">TMPK1</strain>
    </source>
</reference>
<dbReference type="Gene3D" id="3.40.1090.10">
    <property type="entry name" value="Cytosolic phospholipase A2 catalytic domain"/>
    <property type="match status" value="2"/>
</dbReference>
<protein>
    <submittedName>
        <fullName evidence="6">Alpha/beta hydrolase</fullName>
    </submittedName>
</protein>
<keyword evidence="7" id="KW-1185">Reference proteome</keyword>
<dbReference type="GO" id="GO:0016787">
    <property type="term" value="F:hydrolase activity"/>
    <property type="evidence" value="ECO:0007669"/>
    <property type="project" value="UniProtKB-UniRule"/>
</dbReference>
<dbReference type="PANTHER" id="PTHR14226:SF78">
    <property type="entry name" value="SLR0060 PROTEIN"/>
    <property type="match status" value="1"/>
</dbReference>
<comment type="caution">
    <text evidence="6">The sequence shown here is derived from an EMBL/GenBank/DDBJ whole genome shotgun (WGS) entry which is preliminary data.</text>
</comment>
<feature type="domain" description="PNPLA" evidence="5">
    <location>
        <begin position="9"/>
        <end position="209"/>
    </location>
</feature>
<dbReference type="EMBL" id="BOPV01000001">
    <property type="protein sequence ID" value="GIL38721.1"/>
    <property type="molecule type" value="Genomic_DNA"/>
</dbReference>
<name>A0A8S8XA40_9PROT</name>
<dbReference type="GO" id="GO:0016042">
    <property type="term" value="P:lipid catabolic process"/>
    <property type="evidence" value="ECO:0007669"/>
    <property type="project" value="UniProtKB-UniRule"/>
</dbReference>
<gene>
    <name evidence="6" type="ORF">TMPK1_09580</name>
</gene>
<keyword evidence="1 4" id="KW-0378">Hydrolase</keyword>
<dbReference type="InterPro" id="IPR050301">
    <property type="entry name" value="NTE"/>
</dbReference>
<sequence length="339" mass="37330">MSNPLRINLALQGGGAHGAFTWGVLDRLLEDDGIEIAGLCGTSAGAMNAAVTAYGLTIGGRLEARMLLERFWRAISDAAKQGPLQPTMLDKMVSRGNMDYSPIFQMFDAVSRVMSPYQLNPTGANPLKDTLNQVVDFARMRSGGSKVPLFICATNVMTGRLKVFDAHDISAEAVMASACLPFMFQAVEVDGEHYWDGGYMGNPPIFPLIYHTDVQDVLIVQINPIHIKELPTSATAIADRVNTLSWNSSLMREMRAIHFVSSIIDRGFDDGGKLKKIHVHTVDAEEEMSGYSVSSKLNADWEWLSWLRKLGRDKTEAFLTEHRSKIGKESSTDIGAKFL</sequence>
<proteinExistence type="predicted"/>
<keyword evidence="3 4" id="KW-0443">Lipid metabolism</keyword>
<feature type="short sequence motif" description="DGA/G" evidence="4">
    <location>
        <begin position="196"/>
        <end position="198"/>
    </location>
</feature>
<evidence type="ECO:0000256" key="4">
    <source>
        <dbReference type="PROSITE-ProRule" id="PRU01161"/>
    </source>
</evidence>
<dbReference type="RefSeq" id="WP_420241777.1">
    <property type="nucleotide sequence ID" value="NZ_BOPV01000001.1"/>
</dbReference>
<dbReference type="Proteomes" id="UP000681075">
    <property type="component" value="Unassembled WGS sequence"/>
</dbReference>
<dbReference type="AlphaFoldDB" id="A0A8S8XA40"/>
<accession>A0A8S8XA40</accession>
<dbReference type="SUPFAM" id="SSF52151">
    <property type="entry name" value="FabD/lysophospholipase-like"/>
    <property type="match status" value="1"/>
</dbReference>
<evidence type="ECO:0000259" key="5">
    <source>
        <dbReference type="PROSITE" id="PS51635"/>
    </source>
</evidence>
<evidence type="ECO:0000313" key="6">
    <source>
        <dbReference type="EMBL" id="GIL38721.1"/>
    </source>
</evidence>
<dbReference type="InterPro" id="IPR002641">
    <property type="entry name" value="PNPLA_dom"/>
</dbReference>
<evidence type="ECO:0000256" key="2">
    <source>
        <dbReference type="ARBA" id="ARBA00022963"/>
    </source>
</evidence>